<proteinExistence type="predicted"/>
<protein>
    <recommendedName>
        <fullName evidence="2">NACHT domain-containing protein</fullName>
    </recommendedName>
</protein>
<organism evidence="3 4">
    <name type="scientific">Candolleomyces aberdarensis</name>
    <dbReference type="NCBI Taxonomy" id="2316362"/>
    <lineage>
        <taxon>Eukaryota</taxon>
        <taxon>Fungi</taxon>
        <taxon>Dikarya</taxon>
        <taxon>Basidiomycota</taxon>
        <taxon>Agaricomycotina</taxon>
        <taxon>Agaricomycetes</taxon>
        <taxon>Agaricomycetidae</taxon>
        <taxon>Agaricales</taxon>
        <taxon>Agaricineae</taxon>
        <taxon>Psathyrellaceae</taxon>
        <taxon>Candolleomyces</taxon>
    </lineage>
</organism>
<dbReference type="AlphaFoldDB" id="A0A4Q2DDW9"/>
<dbReference type="InterPro" id="IPR027417">
    <property type="entry name" value="P-loop_NTPase"/>
</dbReference>
<accession>A0A4Q2DDW9</accession>
<comment type="caution">
    <text evidence="3">The sequence shown here is derived from an EMBL/GenBank/DDBJ whole genome shotgun (WGS) entry which is preliminary data.</text>
</comment>
<keyword evidence="1" id="KW-0677">Repeat</keyword>
<dbReference type="InterPro" id="IPR007111">
    <property type="entry name" value="NACHT_NTPase"/>
</dbReference>
<dbReference type="EMBL" id="SDEE01000396">
    <property type="protein sequence ID" value="RXW16844.1"/>
    <property type="molecule type" value="Genomic_DNA"/>
</dbReference>
<gene>
    <name evidence="3" type="ORF">EST38_g9011</name>
</gene>
<feature type="domain" description="NACHT" evidence="2">
    <location>
        <begin position="591"/>
        <end position="758"/>
    </location>
</feature>
<dbReference type="SUPFAM" id="SSF52540">
    <property type="entry name" value="P-loop containing nucleoside triphosphate hydrolases"/>
    <property type="match status" value="2"/>
</dbReference>
<name>A0A4Q2DDW9_9AGAR</name>
<evidence type="ECO:0000313" key="4">
    <source>
        <dbReference type="Proteomes" id="UP000290288"/>
    </source>
</evidence>
<dbReference type="PANTHER" id="PTHR10039">
    <property type="entry name" value="AMELOGENIN"/>
    <property type="match status" value="1"/>
</dbReference>
<reference evidence="3 4" key="1">
    <citation type="submission" date="2019-01" db="EMBL/GenBank/DDBJ databases">
        <title>Draft genome sequence of Psathyrella aberdarensis IHI B618.</title>
        <authorList>
            <person name="Buettner E."/>
            <person name="Kellner H."/>
        </authorList>
    </citation>
    <scope>NUCLEOTIDE SEQUENCE [LARGE SCALE GENOMIC DNA]</scope>
    <source>
        <strain evidence="3 4">IHI B618</strain>
    </source>
</reference>
<dbReference type="OrthoDB" id="1658288at2759"/>
<keyword evidence="4" id="KW-1185">Reference proteome</keyword>
<dbReference type="InterPro" id="IPR056884">
    <property type="entry name" value="NPHP3-like_N"/>
</dbReference>
<evidence type="ECO:0000256" key="1">
    <source>
        <dbReference type="ARBA" id="ARBA00022737"/>
    </source>
</evidence>
<evidence type="ECO:0000313" key="3">
    <source>
        <dbReference type="EMBL" id="RXW16844.1"/>
    </source>
</evidence>
<evidence type="ECO:0000259" key="2">
    <source>
        <dbReference type="PROSITE" id="PS50837"/>
    </source>
</evidence>
<dbReference type="Proteomes" id="UP000290288">
    <property type="component" value="Unassembled WGS sequence"/>
</dbReference>
<dbReference type="PANTHER" id="PTHR10039:SF14">
    <property type="entry name" value="NACHT DOMAIN-CONTAINING PROTEIN"/>
    <property type="match status" value="1"/>
</dbReference>
<dbReference type="Pfam" id="PF24883">
    <property type="entry name" value="NPHP3_N"/>
    <property type="match status" value="2"/>
</dbReference>
<sequence>MTSYLSGAHDFSLNELKVVNVTPSPVGDPLHELASHIAAGALHDSDERCDAPKCHPETRIAVQDEIYGWIVHGDDPDPEQKIVNIKWVTGPAGTGKSAIMGSLADTCKENGVLAVTFFFSSSASLQRRTKTAFIPTLAYQLARLLPGFKDPVGHAMQDDPLLFKKNLRVQMEALILTPLRRIGVKPTQPGVVLVDGLDECEAEQYLDSHVSSSRGATTRRTDDEDQLEILQVLWEASLDPAFPFRIIIASRPERVFREFFRNDKQGSPFTSPLVLDEKYNPDADIALFLLAKFSEIRRRYNLSPSWPSPEILATLVDQASSQFIYAATVIRYITTSRQGNPQILLDHALKAKSTSPGTNPFSHLDAFYTLILRSAPDPILAVKWIWVIKGQLVDGHLLISLTAASLVNLLLQSDDGDAEHVLGDLHSLINIPPSDDLESPYRAYHKSLYDYLGNEGRCGSLYVDGVHLAQFIWGRTLNICKREPISIITGGAALILARNDFNLSPSLTSTMTSYLSGAHDFSVNELKIVNINSPTVDLNELVSRIAAGALHDSEERCDAPKCHPETRVAVQDEIYSWIVHGDPDPEQKIVNIKWVTGPAGTGKTAIMGSLADTCKKNGVLVVTFFFSSASLQRRTKTALIPTLAYQLAQYLPGLKDHVGQAMQDDPLLFKKNLRVQMEALILTPLRRIPVKSIRPGVVLVDGLDECEPEQYFDSDVSSFRGPTTQRKQYEDRLEILQLLWEASIDPAFPFRIVIASRPERVFREFFESDKQGCPFASPIVLDEKYNPDADIALFLQAKFSEIRRRYNLSSSWPSPEILATLLDQASGQFIYAATIIRYITTSRQGNPQILLERALKAKSTSPGTNPFSHLDTFYTHILQSAPDPILAVKWLWVIKGELPNRHPLFSCMGTALLVNMLLQSDDGDAEHVLGDLHSLINIPPSDDLESPYRAYHKSLYDYLGNEDRCGSLYVDDVRLAQFIWGRMLNICIRESIPIIAEAHRHVALQTRRGFFVSFLASTCPISRGTWAKGSLFHHLPLTGGRQGVLCQMGPFGGCSIEFIKIVPGIVATQHAKCGENPSFITAK</sequence>
<dbReference type="PROSITE" id="PS50837">
    <property type="entry name" value="NACHT"/>
    <property type="match status" value="1"/>
</dbReference>